<dbReference type="GO" id="GO:0008270">
    <property type="term" value="F:zinc ion binding"/>
    <property type="evidence" value="ECO:0007669"/>
    <property type="project" value="UniProtKB-KW"/>
</dbReference>
<keyword evidence="3" id="KW-0862">Zinc</keyword>
<dbReference type="EMBL" id="BGPR01001514">
    <property type="protein sequence ID" value="GBM55693.1"/>
    <property type="molecule type" value="Genomic_DNA"/>
</dbReference>
<dbReference type="InterPro" id="IPR043145">
    <property type="entry name" value="Znf_ZZ_sf"/>
</dbReference>
<dbReference type="AlphaFoldDB" id="A0A4Y2GQ19"/>
<dbReference type="Gene3D" id="3.30.60.90">
    <property type="match status" value="2"/>
</dbReference>
<dbReference type="PROSITE" id="PS51257">
    <property type="entry name" value="PROKAR_LIPOPROTEIN"/>
    <property type="match status" value="1"/>
</dbReference>
<evidence type="ECO:0000256" key="2">
    <source>
        <dbReference type="ARBA" id="ARBA00022771"/>
    </source>
</evidence>
<keyword evidence="1" id="KW-0479">Metal-binding</keyword>
<accession>A0A4Y2GQ19</accession>
<organism evidence="6 7">
    <name type="scientific">Araneus ventricosus</name>
    <name type="common">Orbweaver spider</name>
    <name type="synonym">Epeira ventricosa</name>
    <dbReference type="NCBI Taxonomy" id="182803"/>
    <lineage>
        <taxon>Eukaryota</taxon>
        <taxon>Metazoa</taxon>
        <taxon>Ecdysozoa</taxon>
        <taxon>Arthropoda</taxon>
        <taxon>Chelicerata</taxon>
        <taxon>Arachnida</taxon>
        <taxon>Araneae</taxon>
        <taxon>Araneomorphae</taxon>
        <taxon>Entelegynae</taxon>
        <taxon>Araneoidea</taxon>
        <taxon>Araneidae</taxon>
        <taxon>Araneus</taxon>
    </lineage>
</organism>
<dbReference type="InterPro" id="IPR037830">
    <property type="entry name" value="ZZZ3"/>
</dbReference>
<proteinExistence type="predicted"/>
<dbReference type="InterPro" id="IPR000433">
    <property type="entry name" value="Znf_ZZ"/>
</dbReference>
<reference evidence="6 7" key="1">
    <citation type="journal article" date="2019" name="Sci. Rep.">
        <title>Orb-weaving spider Araneus ventricosus genome elucidates the spidroin gene catalogue.</title>
        <authorList>
            <person name="Kono N."/>
            <person name="Nakamura H."/>
            <person name="Ohtoshi R."/>
            <person name="Moran D.A.P."/>
            <person name="Shinohara A."/>
            <person name="Yoshida Y."/>
            <person name="Fujiwara M."/>
            <person name="Mori M."/>
            <person name="Tomita M."/>
            <person name="Arakawa K."/>
        </authorList>
    </citation>
    <scope>NUCLEOTIDE SEQUENCE [LARGE SCALE GENOMIC DNA]</scope>
</reference>
<evidence type="ECO:0000256" key="1">
    <source>
        <dbReference type="ARBA" id="ARBA00022723"/>
    </source>
</evidence>
<gene>
    <name evidence="6" type="primary">ZZZ3_0</name>
    <name evidence="6" type="ORF">AVEN_196595_1</name>
</gene>
<dbReference type="Pfam" id="PF00569">
    <property type="entry name" value="ZZ"/>
    <property type="match status" value="2"/>
</dbReference>
<dbReference type="OrthoDB" id="20473at2759"/>
<dbReference type="SUPFAM" id="SSF57850">
    <property type="entry name" value="RING/U-box"/>
    <property type="match status" value="2"/>
</dbReference>
<dbReference type="SMART" id="SM00291">
    <property type="entry name" value="ZnF_ZZ"/>
    <property type="match status" value="2"/>
</dbReference>
<keyword evidence="2 4" id="KW-0863">Zinc-finger</keyword>
<dbReference type="Proteomes" id="UP000499080">
    <property type="component" value="Unassembled WGS sequence"/>
</dbReference>
<evidence type="ECO:0000256" key="4">
    <source>
        <dbReference type="PROSITE-ProRule" id="PRU00228"/>
    </source>
</evidence>
<feature type="domain" description="ZZ-type" evidence="5">
    <location>
        <begin position="137"/>
        <end position="194"/>
    </location>
</feature>
<dbReference type="PANTHER" id="PTHR22705">
    <property type="entry name" value="ZINC FINGER, ZZ DOMAIN CONTAINING 3"/>
    <property type="match status" value="1"/>
</dbReference>
<sequence>MWRVPPSHDWYKRSSPGGSIGLACDRADQTALSRFVSSHLRSCSFSHGNKVFPVCTKCGVASASPEIENLDRRRQERISCLCLSRETFEMDPLFALDFLRDDEDFDPELRETPEYKELVLLRKIQREKLQSCGLAQHIGFKCSNCKTEPIIGIRWHCMDCKPPASVDFCENCADVHSRDNVVPTTMPVIKQRDTNEDCAKTLASTENKLAEDANTSFIEEKSVKGKSPPKQGVKRVNGDLLPTKATQIKKQKKTTYLTIKDDEDFDPELRETPEYKELVLLRKIQREKLQSCGLAQHIGFKCSNCKTEPIIGIRWHCMDCKPPASIDFCENCADGMYEIGQHTSDHRLEEIHNVSSNFHDRGYLHFLSSNFFEPPAT</sequence>
<dbReference type="PROSITE" id="PS50135">
    <property type="entry name" value="ZF_ZZ_2"/>
    <property type="match status" value="2"/>
</dbReference>
<dbReference type="PANTHER" id="PTHR22705:SF0">
    <property type="entry name" value="ZZ-TYPE ZINC FINGER-CONTAINING PROTEIN 3"/>
    <property type="match status" value="1"/>
</dbReference>
<feature type="domain" description="ZZ-type" evidence="5">
    <location>
        <begin position="297"/>
        <end position="356"/>
    </location>
</feature>
<name>A0A4Y2GQ19_ARAVE</name>
<evidence type="ECO:0000313" key="6">
    <source>
        <dbReference type="EMBL" id="GBM55693.1"/>
    </source>
</evidence>
<protein>
    <submittedName>
        <fullName evidence="6">ZZ-type zinc finger-containing protein 3</fullName>
    </submittedName>
</protein>
<comment type="caution">
    <text evidence="6">The sequence shown here is derived from an EMBL/GenBank/DDBJ whole genome shotgun (WGS) entry which is preliminary data.</text>
</comment>
<evidence type="ECO:0000256" key="3">
    <source>
        <dbReference type="ARBA" id="ARBA00022833"/>
    </source>
</evidence>
<evidence type="ECO:0000259" key="5">
    <source>
        <dbReference type="PROSITE" id="PS50135"/>
    </source>
</evidence>
<keyword evidence="7" id="KW-1185">Reference proteome</keyword>
<evidence type="ECO:0000313" key="7">
    <source>
        <dbReference type="Proteomes" id="UP000499080"/>
    </source>
</evidence>